<name>A0A166VIV5_9PEZI</name>
<sequence length="275" mass="31075">MLRRRKEFDRADFSSNILKRSALSTSRFDDTDNSPQSCGSRNLQGRFASPRPLDEESTHFQGSPFPAENNIDNLHIAHSSALAEKRLPSPTELTGSRIPYLDAVVEEILRLGHTIRSQDRQCNENTVVLGKHIPECTLVIIPNNCLGFTKPGYAIRECLCSPSYQAAAKGHGIRDWDEDEMDNFKPKGWLVQHEQGNEGYSTTAGLTLPFGLGLQGWFGRKLAYTKLKLMTTPLVWAFEFQQCPQNLSSYDCVKALTRNPLECFVRFKIRYLMTA</sequence>
<dbReference type="Pfam" id="PF00067">
    <property type="entry name" value="p450"/>
    <property type="match status" value="1"/>
</dbReference>
<feature type="region of interest" description="Disordered" evidence="1">
    <location>
        <begin position="25"/>
        <end position="65"/>
    </location>
</feature>
<dbReference type="GO" id="GO:0016705">
    <property type="term" value="F:oxidoreductase activity, acting on paired donors, with incorporation or reduction of molecular oxygen"/>
    <property type="evidence" value="ECO:0007669"/>
    <property type="project" value="InterPro"/>
</dbReference>
<organism evidence="2 3">
    <name type="scientific">Colletotrichum tofieldiae</name>
    <dbReference type="NCBI Taxonomy" id="708197"/>
    <lineage>
        <taxon>Eukaryota</taxon>
        <taxon>Fungi</taxon>
        <taxon>Dikarya</taxon>
        <taxon>Ascomycota</taxon>
        <taxon>Pezizomycotina</taxon>
        <taxon>Sordariomycetes</taxon>
        <taxon>Hypocreomycetidae</taxon>
        <taxon>Glomerellales</taxon>
        <taxon>Glomerellaceae</taxon>
        <taxon>Colletotrichum</taxon>
        <taxon>Colletotrichum spaethianum species complex</taxon>
    </lineage>
</organism>
<dbReference type="GO" id="GO:0005506">
    <property type="term" value="F:iron ion binding"/>
    <property type="evidence" value="ECO:0007669"/>
    <property type="project" value="InterPro"/>
</dbReference>
<dbReference type="Gene3D" id="1.10.630.10">
    <property type="entry name" value="Cytochrome P450"/>
    <property type="match status" value="1"/>
</dbReference>
<gene>
    <name evidence="2" type="ORF">CT0861_10546</name>
</gene>
<dbReference type="InterPro" id="IPR001128">
    <property type="entry name" value="Cyt_P450"/>
</dbReference>
<comment type="caution">
    <text evidence="2">The sequence shown here is derived from an EMBL/GenBank/DDBJ whole genome shotgun (WGS) entry which is preliminary data.</text>
</comment>
<dbReference type="EMBL" id="LFIV01000031">
    <property type="protein sequence ID" value="KZL74620.1"/>
    <property type="molecule type" value="Genomic_DNA"/>
</dbReference>
<reference evidence="2 3" key="1">
    <citation type="submission" date="2015-06" db="EMBL/GenBank/DDBJ databases">
        <title>Survival trade-offs in plant roots during colonization by closely related pathogenic and mutualistic fungi.</title>
        <authorList>
            <person name="Hacquard S."/>
            <person name="Kracher B."/>
            <person name="Hiruma K."/>
            <person name="Weinman A."/>
            <person name="Muench P."/>
            <person name="Garrido Oter R."/>
            <person name="Ver Loren van Themaat E."/>
            <person name="Dallerey J.-F."/>
            <person name="Damm U."/>
            <person name="Henrissat B."/>
            <person name="Lespinet O."/>
            <person name="Thon M."/>
            <person name="Kemen E."/>
            <person name="McHardy A.C."/>
            <person name="Schulze-Lefert P."/>
            <person name="O'Connell R.J."/>
        </authorList>
    </citation>
    <scope>NUCLEOTIDE SEQUENCE [LARGE SCALE GENOMIC DNA]</scope>
    <source>
        <strain evidence="2 3">0861</strain>
    </source>
</reference>
<keyword evidence="2" id="KW-0560">Oxidoreductase</keyword>
<keyword evidence="3" id="KW-1185">Reference proteome</keyword>
<feature type="compositionally biased region" description="Polar residues" evidence="1">
    <location>
        <begin position="33"/>
        <end position="43"/>
    </location>
</feature>
<dbReference type="SUPFAM" id="SSF48264">
    <property type="entry name" value="Cytochrome P450"/>
    <property type="match status" value="1"/>
</dbReference>
<protein>
    <submittedName>
        <fullName evidence="2">Cytochrome P450 monooxygenase</fullName>
    </submittedName>
</protein>
<dbReference type="Proteomes" id="UP000076552">
    <property type="component" value="Unassembled WGS sequence"/>
</dbReference>
<dbReference type="GO" id="GO:0020037">
    <property type="term" value="F:heme binding"/>
    <property type="evidence" value="ECO:0007669"/>
    <property type="project" value="InterPro"/>
</dbReference>
<dbReference type="AlphaFoldDB" id="A0A166VIV5"/>
<evidence type="ECO:0000313" key="2">
    <source>
        <dbReference type="EMBL" id="KZL74620.1"/>
    </source>
</evidence>
<dbReference type="STRING" id="708197.A0A166VIV5"/>
<dbReference type="GO" id="GO:0004497">
    <property type="term" value="F:monooxygenase activity"/>
    <property type="evidence" value="ECO:0007669"/>
    <property type="project" value="UniProtKB-KW"/>
</dbReference>
<accession>A0A166VIV5</accession>
<evidence type="ECO:0000256" key="1">
    <source>
        <dbReference type="SAM" id="MobiDB-lite"/>
    </source>
</evidence>
<dbReference type="InterPro" id="IPR036396">
    <property type="entry name" value="Cyt_P450_sf"/>
</dbReference>
<keyword evidence="2" id="KW-0503">Monooxygenase</keyword>
<evidence type="ECO:0000313" key="3">
    <source>
        <dbReference type="Proteomes" id="UP000076552"/>
    </source>
</evidence>
<proteinExistence type="predicted"/>